<dbReference type="AlphaFoldDB" id="A0A9N8UZI3"/>
<evidence type="ECO:0000313" key="1">
    <source>
        <dbReference type="EMBL" id="CAG8433074.1"/>
    </source>
</evidence>
<dbReference type="EMBL" id="CAJVPK010000011">
    <property type="protein sequence ID" value="CAG8433074.1"/>
    <property type="molecule type" value="Genomic_DNA"/>
</dbReference>
<comment type="caution">
    <text evidence="1">The sequence shown here is derived from an EMBL/GenBank/DDBJ whole genome shotgun (WGS) entry which is preliminary data.</text>
</comment>
<dbReference type="GO" id="GO:0001181">
    <property type="term" value="F:RNA polymerase I general transcription initiation factor activity"/>
    <property type="evidence" value="ECO:0007669"/>
    <property type="project" value="InterPro"/>
</dbReference>
<protein>
    <submittedName>
        <fullName evidence="1">10703_t:CDS:1</fullName>
    </submittedName>
</protein>
<dbReference type="GO" id="GO:0001164">
    <property type="term" value="F:RNA polymerase I core promoter sequence-specific DNA binding"/>
    <property type="evidence" value="ECO:0007669"/>
    <property type="project" value="InterPro"/>
</dbReference>
<dbReference type="Proteomes" id="UP000789706">
    <property type="component" value="Unassembled WGS sequence"/>
</dbReference>
<dbReference type="Pfam" id="PF04090">
    <property type="entry name" value="Rrn11"/>
    <property type="match status" value="1"/>
</dbReference>
<organism evidence="1 2">
    <name type="scientific">Diversispora eburnea</name>
    <dbReference type="NCBI Taxonomy" id="1213867"/>
    <lineage>
        <taxon>Eukaryota</taxon>
        <taxon>Fungi</taxon>
        <taxon>Fungi incertae sedis</taxon>
        <taxon>Mucoromycota</taxon>
        <taxon>Glomeromycotina</taxon>
        <taxon>Glomeromycetes</taxon>
        <taxon>Diversisporales</taxon>
        <taxon>Diversisporaceae</taxon>
        <taxon>Diversispora</taxon>
    </lineage>
</organism>
<dbReference type="InterPro" id="IPR011990">
    <property type="entry name" value="TPR-like_helical_dom_sf"/>
</dbReference>
<name>A0A9N8UZI3_9GLOM</name>
<reference evidence="1" key="1">
    <citation type="submission" date="2021-06" db="EMBL/GenBank/DDBJ databases">
        <authorList>
            <person name="Kallberg Y."/>
            <person name="Tangrot J."/>
            <person name="Rosling A."/>
        </authorList>
    </citation>
    <scope>NUCLEOTIDE SEQUENCE</scope>
    <source>
        <strain evidence="1">AZ414A</strain>
    </source>
</reference>
<dbReference type="OrthoDB" id="2159786at2759"/>
<evidence type="ECO:0000313" key="2">
    <source>
        <dbReference type="Proteomes" id="UP000789706"/>
    </source>
</evidence>
<accession>A0A9N8UZI3</accession>
<dbReference type="InterPro" id="IPR007224">
    <property type="entry name" value="TIF_Rrn11"/>
</dbReference>
<keyword evidence="2" id="KW-1185">Reference proteome</keyword>
<sequence length="427" mass="50215">MPKKTRNFLRRAHLSNLFNLLQITLRERNYCRANRIIEILLQCPEIDISLIWQYAVDILTHLGRPERDCIEFFNQLLLHTKNAEDILLELIFYQIKYGQAEEALVTLETYLPQSPYNENPLFHGYTGMLAFSLWDQSNITNIFPFSNKRKRGLNEDEYILNGDHILEQQMRYYNLSVRSLKIALDKDIKNDMFLLLLANEETEEIDEALRSIEDFCKENSEWVNAGKVYHQVDPLSPPESALDILINYYENVIIIEQTSEGNQRNLVFAHYNIVELLFQRIEHGDDKISYFKKLIIHFIWLEFLDPSYMMINSLLKSRVSWIHSFIWCQALHLLPSETPQNYQTTINEDHLGLYRLLAILIENCSHESESHEGIDIKNFKDAVLSIKVEKRGERNSDQSENKIIGNVQVESDLNDIFNDILIQINNK</sequence>
<dbReference type="SUPFAM" id="SSF48452">
    <property type="entry name" value="TPR-like"/>
    <property type="match status" value="1"/>
</dbReference>
<proteinExistence type="predicted"/>
<gene>
    <name evidence="1" type="ORF">DEBURN_LOCUS324</name>
</gene>